<sequence>MKEELRHSDISLLDCTYAIEKNETTLYCAKIEFVDHNGKPLDISKAKHDTIITNSYNDKWILTNNSPVNNPLVALSRREFVRNSFLLLCGSLVPLRSVYALVKPETHSLISNILQTNPLGFQGERLDLFTGLYPLGQGYRWYSPVLRRFCQYDRIASPFGIGGANGYAFAMNNPVGMGDPSGQGIVAAIIAFVSSLVSMVSACVSAVTSAVSSVAAAVGTATTVTSLVGGASGSTAATLGSWAAVGTKAAIYTSLASGTAEAVRSSVGAIALAAGADQETAMFAENIAYNVFAAAFFLTAAFIPISTSSVAARVAGSISRSTASLGVISQIASATGSGIASSNPITATKIVQATLWYGVVADALSLMSAGLTSLKISRVSSSYNLNSMKSRHSYRLTLRSNNLGINDLDNKINRFTNIGVNALESTATNLAVVGYYGQSDSANRTSSTITVFNHGVMAGLNRRQLAHKEGHLNFLKEGFRTVRIGYKGSWALNSHLPLHEEAFYARDE</sequence>
<evidence type="ECO:0000313" key="2">
    <source>
        <dbReference type="Proteomes" id="UP000594435"/>
    </source>
</evidence>
<dbReference type="RefSeq" id="WP_052702544.1">
    <property type="nucleotide sequence ID" value="NZ_CP065217.1"/>
</dbReference>
<name>A0AAJ4IA42_9VIBR</name>
<dbReference type="Proteomes" id="UP000594435">
    <property type="component" value="Chromosome 1"/>
</dbReference>
<dbReference type="InterPro" id="IPR022385">
    <property type="entry name" value="Rhs_assc_core"/>
</dbReference>
<organism evidence="1 2">
    <name type="scientific">Vibrio navarrensis</name>
    <dbReference type="NCBI Taxonomy" id="29495"/>
    <lineage>
        <taxon>Bacteria</taxon>
        <taxon>Pseudomonadati</taxon>
        <taxon>Pseudomonadota</taxon>
        <taxon>Gammaproteobacteria</taxon>
        <taxon>Vibrionales</taxon>
        <taxon>Vibrionaceae</taxon>
        <taxon>Vibrio</taxon>
    </lineage>
</organism>
<accession>A0AAJ4IA42</accession>
<dbReference type="Gene3D" id="2.180.10.10">
    <property type="entry name" value="RHS repeat-associated core"/>
    <property type="match status" value="1"/>
</dbReference>
<reference evidence="1 2" key="1">
    <citation type="submission" date="2020-11" db="EMBL/GenBank/DDBJ databases">
        <title>Complete and Circularized Genome Assembly of a human isolate of Vibrio navarrensis biotype pommerensis with MiSeq and MinION Sequence Data.</title>
        <authorList>
            <person name="Schwartz K."/>
            <person name="Borowiak M."/>
            <person name="Deneke C."/>
            <person name="Balau V."/>
            <person name="Metelmann C."/>
            <person name="Strauch E."/>
        </authorList>
    </citation>
    <scope>NUCLEOTIDE SEQUENCE [LARGE SCALE GENOMIC DNA]</scope>
    <source>
        <strain evidence="1 2">20-VB00237</strain>
    </source>
</reference>
<dbReference type="EMBL" id="CP065217">
    <property type="protein sequence ID" value="QPL52925.1"/>
    <property type="molecule type" value="Genomic_DNA"/>
</dbReference>
<dbReference type="NCBIfam" id="TIGR03696">
    <property type="entry name" value="Rhs_assc_core"/>
    <property type="match status" value="1"/>
</dbReference>
<gene>
    <name evidence="1" type="ORF">I3X05_13085</name>
</gene>
<proteinExistence type="predicted"/>
<dbReference type="AlphaFoldDB" id="A0AAJ4IA42"/>
<protein>
    <submittedName>
        <fullName evidence="1">RHS repeat-associated core domain-containing protein</fullName>
    </submittedName>
</protein>
<evidence type="ECO:0000313" key="1">
    <source>
        <dbReference type="EMBL" id="QPL52925.1"/>
    </source>
</evidence>